<accession>A0A7S8C6P3</accession>
<dbReference type="KEGG" id="kmn:HW532_17660"/>
<dbReference type="RefSeq" id="WP_213161733.1">
    <property type="nucleotide sequence ID" value="NZ_CP058214.1"/>
</dbReference>
<dbReference type="NCBIfam" id="NF005478">
    <property type="entry name" value="PRK07079.1"/>
    <property type="match status" value="1"/>
</dbReference>
<dbReference type="Proteomes" id="UP000593594">
    <property type="component" value="Chromosome"/>
</dbReference>
<evidence type="ECO:0000313" key="5">
    <source>
        <dbReference type="Proteomes" id="UP000593594"/>
    </source>
</evidence>
<keyword evidence="1" id="KW-0645">Protease</keyword>
<evidence type="ECO:0000256" key="3">
    <source>
        <dbReference type="ARBA" id="ARBA00022801"/>
    </source>
</evidence>
<organism evidence="4 5">
    <name type="scientific">Kaustia mangrovi</name>
    <dbReference type="NCBI Taxonomy" id="2593653"/>
    <lineage>
        <taxon>Bacteria</taxon>
        <taxon>Pseudomonadati</taxon>
        <taxon>Pseudomonadota</taxon>
        <taxon>Alphaproteobacteria</taxon>
        <taxon>Hyphomicrobiales</taxon>
        <taxon>Parvibaculaceae</taxon>
        <taxon>Kaustia</taxon>
    </lineage>
</organism>
<dbReference type="PANTHER" id="PTHR43270">
    <property type="entry name" value="BETA-ALA-HIS DIPEPTIDASE"/>
    <property type="match status" value="1"/>
</dbReference>
<gene>
    <name evidence="4" type="ORF">HW532_17660</name>
</gene>
<dbReference type="GO" id="GO:0006508">
    <property type="term" value="P:proteolysis"/>
    <property type="evidence" value="ECO:0007669"/>
    <property type="project" value="UniProtKB-KW"/>
</dbReference>
<reference evidence="4 5" key="1">
    <citation type="submission" date="2020-06" db="EMBL/GenBank/DDBJ databases">
        <title>Genome sequence of 2 isolates from Red Sea Mangroves.</title>
        <authorList>
            <person name="Sefrji F."/>
            <person name="Michoud G."/>
            <person name="Merlino G."/>
            <person name="Daffonchio D."/>
        </authorList>
    </citation>
    <scope>NUCLEOTIDE SEQUENCE [LARGE SCALE GENOMIC DNA]</scope>
    <source>
        <strain evidence="4 5">R1DC25</strain>
    </source>
</reference>
<dbReference type="InterPro" id="IPR051458">
    <property type="entry name" value="Cyt/Met_Dipeptidase"/>
</dbReference>
<dbReference type="Gene3D" id="3.40.630.10">
    <property type="entry name" value="Zn peptidases"/>
    <property type="match status" value="1"/>
</dbReference>
<dbReference type="GO" id="GO:0046872">
    <property type="term" value="F:metal ion binding"/>
    <property type="evidence" value="ECO:0007669"/>
    <property type="project" value="UniProtKB-KW"/>
</dbReference>
<keyword evidence="2" id="KW-0479">Metal-binding</keyword>
<protein>
    <submittedName>
        <fullName evidence="4">M20 family metallopeptidase</fullName>
    </submittedName>
</protein>
<dbReference type="PANTHER" id="PTHR43270:SF12">
    <property type="entry name" value="SUCCINYL-DIAMINOPIMELATE DESUCCINYLASE"/>
    <property type="match status" value="1"/>
</dbReference>
<proteinExistence type="predicted"/>
<dbReference type="AlphaFoldDB" id="A0A7S8C6P3"/>
<keyword evidence="5" id="KW-1185">Reference proteome</keyword>
<dbReference type="InterPro" id="IPR002933">
    <property type="entry name" value="Peptidase_M20"/>
</dbReference>
<evidence type="ECO:0000256" key="1">
    <source>
        <dbReference type="ARBA" id="ARBA00022670"/>
    </source>
</evidence>
<dbReference type="Gene3D" id="3.30.70.360">
    <property type="match status" value="1"/>
</dbReference>
<evidence type="ECO:0000313" key="4">
    <source>
        <dbReference type="EMBL" id="QPC44364.1"/>
    </source>
</evidence>
<keyword evidence="3" id="KW-0378">Hydrolase</keyword>
<dbReference type="Pfam" id="PF01546">
    <property type="entry name" value="Peptidase_M20"/>
    <property type="match status" value="1"/>
</dbReference>
<sequence>MTRKDAMERARAWYDDDTEGYFPTLARHVAIPTESQEPSRLPELYRYHAEETRPAFEAMGFEVEVYDNPVEGQGPVMLASRIEDPSLPTVLGYGHGDVVRGQEDRWTKGEGPWVLARDGDKVYGRGTADNKGQLVTHMGAYKAVLETRGSLGFNAKFMIETGEENGSQGLKQLVAENREAFAADALFASDGPRADRNRANLTLGSRGALNFELSVNLREGAHHSGNWGGLLANPGIILAHALATITDARGRILVEGWRPETVPGNLRDILRGATAEKGPGAPEIDPDWGEPGLTAAEKLATWNSFEVLAFVTGIPDAPLNAVPPTARAVCQLRYIPETKGSDIVPALREHLDRHGFSMVEILPPPSGNAGGFEAARTDPDHPWAKWVEAAVGRAGGTPPVVTPSTGGSICNDVFAEVLQIPFVWLPLSYAGCSQHAPDEHILVPLIQEGLGLVTGVYWDLGAPETRYRP</sequence>
<name>A0A7S8C6P3_9HYPH</name>
<dbReference type="EMBL" id="CP058214">
    <property type="protein sequence ID" value="QPC44364.1"/>
    <property type="molecule type" value="Genomic_DNA"/>
</dbReference>
<dbReference type="GO" id="GO:0008233">
    <property type="term" value="F:peptidase activity"/>
    <property type="evidence" value="ECO:0007669"/>
    <property type="project" value="UniProtKB-KW"/>
</dbReference>
<dbReference type="SUPFAM" id="SSF53187">
    <property type="entry name" value="Zn-dependent exopeptidases"/>
    <property type="match status" value="1"/>
</dbReference>
<evidence type="ECO:0000256" key="2">
    <source>
        <dbReference type="ARBA" id="ARBA00022723"/>
    </source>
</evidence>